<dbReference type="GO" id="GO:0005829">
    <property type="term" value="C:cytosol"/>
    <property type="evidence" value="ECO:0007669"/>
    <property type="project" value="TreeGrafter"/>
</dbReference>
<dbReference type="SMART" id="SM01011">
    <property type="entry name" value="AMP_N"/>
    <property type="match status" value="1"/>
</dbReference>
<dbReference type="InterPro" id="IPR000994">
    <property type="entry name" value="Pept_M24"/>
</dbReference>
<dbReference type="CDD" id="cd01087">
    <property type="entry name" value="Prolidase"/>
    <property type="match status" value="1"/>
</dbReference>
<keyword evidence="5" id="KW-0645">Protease</keyword>
<evidence type="ECO:0000256" key="12">
    <source>
        <dbReference type="ARBA" id="ARBA00081411"/>
    </source>
</evidence>
<feature type="domain" description="Aminopeptidase P N-terminal" evidence="14">
    <location>
        <begin position="3"/>
        <end position="135"/>
    </location>
</feature>
<reference evidence="15" key="1">
    <citation type="submission" date="2021-02" db="EMBL/GenBank/DDBJ databases">
        <title>Neisseriaceae sp. 26B isolated from the cloaca of a Common Toad-headed Turtle (Mesoclemmys nasuta).</title>
        <authorList>
            <person name="Spergser J."/>
            <person name="Busse H.-J."/>
        </authorList>
    </citation>
    <scope>NUCLEOTIDE SEQUENCE</scope>
    <source>
        <strain evidence="15">26B</strain>
    </source>
</reference>
<evidence type="ECO:0000256" key="5">
    <source>
        <dbReference type="ARBA" id="ARBA00022670"/>
    </source>
</evidence>
<keyword evidence="7 15" id="KW-0378">Hydrolase</keyword>
<dbReference type="Gene3D" id="3.40.350.10">
    <property type="entry name" value="Creatinase/prolidase N-terminal domain"/>
    <property type="match status" value="1"/>
</dbReference>
<evidence type="ECO:0000313" key="16">
    <source>
        <dbReference type="Proteomes" id="UP000653156"/>
    </source>
</evidence>
<dbReference type="SUPFAM" id="SSF53092">
    <property type="entry name" value="Creatinase/prolidase N-terminal domain"/>
    <property type="match status" value="1"/>
</dbReference>
<evidence type="ECO:0000313" key="15">
    <source>
        <dbReference type="EMBL" id="QRQ81769.1"/>
    </source>
</evidence>
<dbReference type="KEGG" id="ptes:JQU52_14015"/>
<accession>A0A892ZLK1</accession>
<dbReference type="NCBIfam" id="NF008131">
    <property type="entry name" value="PRK10879.1"/>
    <property type="match status" value="1"/>
</dbReference>
<dbReference type="SUPFAM" id="SSF55920">
    <property type="entry name" value="Creatinase/aminopeptidase"/>
    <property type="match status" value="1"/>
</dbReference>
<organism evidence="15 16">
    <name type="scientific">Paralysiella testudinis</name>
    <dbReference type="NCBI Taxonomy" id="2809020"/>
    <lineage>
        <taxon>Bacteria</taxon>
        <taxon>Pseudomonadati</taxon>
        <taxon>Pseudomonadota</taxon>
        <taxon>Betaproteobacteria</taxon>
        <taxon>Neisseriales</taxon>
        <taxon>Neisseriaceae</taxon>
        <taxon>Paralysiella</taxon>
    </lineage>
</organism>
<name>A0A892ZLK1_9NEIS</name>
<evidence type="ECO:0000256" key="4">
    <source>
        <dbReference type="ARBA" id="ARBA00012574"/>
    </source>
</evidence>
<evidence type="ECO:0000256" key="13">
    <source>
        <dbReference type="RuleBase" id="RU000590"/>
    </source>
</evidence>
<comment type="similarity">
    <text evidence="3 13">Belongs to the peptidase M24B family.</text>
</comment>
<dbReference type="EC" id="3.4.11.9" evidence="4"/>
<protein>
    <recommendedName>
        <fullName evidence="10">Xaa-Pro aminopeptidase</fullName>
        <ecNumber evidence="4">3.4.11.9</ecNumber>
    </recommendedName>
    <alternativeName>
        <fullName evidence="11">Aminopeptidase P II</fullName>
    </alternativeName>
    <alternativeName>
        <fullName evidence="12">X-Pro aminopeptidase</fullName>
    </alternativeName>
</protein>
<evidence type="ECO:0000256" key="11">
    <source>
        <dbReference type="ARBA" id="ARBA00075356"/>
    </source>
</evidence>
<evidence type="ECO:0000256" key="2">
    <source>
        <dbReference type="ARBA" id="ARBA00001936"/>
    </source>
</evidence>
<dbReference type="GO" id="GO:0030145">
    <property type="term" value="F:manganese ion binding"/>
    <property type="evidence" value="ECO:0007669"/>
    <property type="project" value="InterPro"/>
</dbReference>
<sequence>MNTDIQVYRQRRQALLQQLGADGIAVVFAAPEQRRSNDSDFPFRQDSYLHYLTGFPEPEAVLVLNGREQSSTLYCRNKDALREIWDGFRYGPEAAKETFAMDAAACTDQWQNELQAALKGHRQLWALWGLYPEHDATVMKLWHSVQQSAGQRAATGSTIAPVALMDLSRPLNKMRLIKDTHEQELLRRAGSISAQAHIRAMQYTRPGVFEYQVEAEILHHFMQHGARYPAYNSIVAAGKNACCLHYVENKDAVQSGELLLIDAGAEYQLYAGDITRTFPVNGRFSGAQQDVYEIVLAANIEAIAAIRPGADWQSINRAAIRTLTQGLLDLQLLRGSLEANIDTEAYKRFYMHGLGHWIGLDVHDVGGRFENETPILLQTGMCTTVEPGLYIAAAPDIPAHFHNIGVRIEDNVLVTADGHENYTHEVPKTIAEIEALMAG</sequence>
<comment type="catalytic activity">
    <reaction evidence="1">
        <text>Release of any N-terminal amino acid, including proline, that is linked to proline, even from a dipeptide or tripeptide.</text>
        <dbReference type="EC" id="3.4.11.9"/>
    </reaction>
</comment>
<dbReference type="FunFam" id="3.90.230.10:FF:000002">
    <property type="entry name" value="Xaa-Pro aminopeptidase 3"/>
    <property type="match status" value="1"/>
</dbReference>
<dbReference type="GO" id="GO:0006508">
    <property type="term" value="P:proteolysis"/>
    <property type="evidence" value="ECO:0007669"/>
    <property type="project" value="UniProtKB-KW"/>
</dbReference>
<comment type="cofactor">
    <cofactor evidence="2">
        <name>Mn(2+)</name>
        <dbReference type="ChEBI" id="CHEBI:29035"/>
    </cofactor>
</comment>
<evidence type="ECO:0000256" key="3">
    <source>
        <dbReference type="ARBA" id="ARBA00008766"/>
    </source>
</evidence>
<evidence type="ECO:0000256" key="7">
    <source>
        <dbReference type="ARBA" id="ARBA00022801"/>
    </source>
</evidence>
<evidence type="ECO:0000256" key="6">
    <source>
        <dbReference type="ARBA" id="ARBA00022723"/>
    </source>
</evidence>
<proteinExistence type="inferred from homology"/>
<dbReference type="InterPro" id="IPR001131">
    <property type="entry name" value="Peptidase_M24B_aminopep-P_CS"/>
</dbReference>
<dbReference type="GO" id="GO:0070006">
    <property type="term" value="F:metalloaminopeptidase activity"/>
    <property type="evidence" value="ECO:0007669"/>
    <property type="project" value="InterPro"/>
</dbReference>
<dbReference type="AlphaFoldDB" id="A0A892ZLK1"/>
<dbReference type="Proteomes" id="UP000653156">
    <property type="component" value="Chromosome"/>
</dbReference>
<dbReference type="Pfam" id="PF05195">
    <property type="entry name" value="AMP_N"/>
    <property type="match status" value="1"/>
</dbReference>
<dbReference type="PANTHER" id="PTHR43226">
    <property type="entry name" value="XAA-PRO AMINOPEPTIDASE 3"/>
    <property type="match status" value="1"/>
</dbReference>
<evidence type="ECO:0000256" key="1">
    <source>
        <dbReference type="ARBA" id="ARBA00001424"/>
    </source>
</evidence>
<keyword evidence="9" id="KW-0464">Manganese</keyword>
<dbReference type="PANTHER" id="PTHR43226:SF4">
    <property type="entry name" value="XAA-PRO AMINOPEPTIDASE 3"/>
    <property type="match status" value="1"/>
</dbReference>
<evidence type="ECO:0000256" key="9">
    <source>
        <dbReference type="ARBA" id="ARBA00023211"/>
    </source>
</evidence>
<keyword evidence="6 13" id="KW-0479">Metal-binding</keyword>
<keyword evidence="15" id="KW-0031">Aminopeptidase</keyword>
<dbReference type="RefSeq" id="WP_230339070.1">
    <property type="nucleotide sequence ID" value="NZ_CP069798.1"/>
</dbReference>
<dbReference type="Gene3D" id="3.90.230.10">
    <property type="entry name" value="Creatinase/methionine aminopeptidase superfamily"/>
    <property type="match status" value="1"/>
</dbReference>
<keyword evidence="8" id="KW-0482">Metalloprotease</keyword>
<dbReference type="InterPro" id="IPR052433">
    <property type="entry name" value="X-Pro_dipept-like"/>
</dbReference>
<gene>
    <name evidence="15" type="primary">pepP</name>
    <name evidence="15" type="ORF">JQU52_14015</name>
</gene>
<dbReference type="InterPro" id="IPR036005">
    <property type="entry name" value="Creatinase/aminopeptidase-like"/>
</dbReference>
<evidence type="ECO:0000256" key="10">
    <source>
        <dbReference type="ARBA" id="ARBA00069363"/>
    </source>
</evidence>
<dbReference type="InterPro" id="IPR007865">
    <property type="entry name" value="Aminopep_P_N"/>
</dbReference>
<dbReference type="EMBL" id="CP069798">
    <property type="protein sequence ID" value="QRQ81769.1"/>
    <property type="molecule type" value="Genomic_DNA"/>
</dbReference>
<evidence type="ECO:0000259" key="14">
    <source>
        <dbReference type="SMART" id="SM01011"/>
    </source>
</evidence>
<dbReference type="PROSITE" id="PS00491">
    <property type="entry name" value="PROLINE_PEPTIDASE"/>
    <property type="match status" value="1"/>
</dbReference>
<dbReference type="Pfam" id="PF00557">
    <property type="entry name" value="Peptidase_M24"/>
    <property type="match status" value="1"/>
</dbReference>
<evidence type="ECO:0000256" key="8">
    <source>
        <dbReference type="ARBA" id="ARBA00023049"/>
    </source>
</evidence>
<keyword evidence="16" id="KW-1185">Reference proteome</keyword>
<dbReference type="InterPro" id="IPR029149">
    <property type="entry name" value="Creatin/AminoP/Spt16_N"/>
</dbReference>